<dbReference type="Pfam" id="PF03099">
    <property type="entry name" value="BPL_LplA_LipB"/>
    <property type="match status" value="1"/>
</dbReference>
<dbReference type="Pfam" id="PF02237">
    <property type="entry name" value="BPL_C"/>
    <property type="match status" value="1"/>
</dbReference>
<evidence type="ECO:0000313" key="5">
    <source>
        <dbReference type="EMBL" id="AIT60428.1"/>
    </source>
</evidence>
<dbReference type="InterPro" id="IPR045864">
    <property type="entry name" value="aa-tRNA-synth_II/BPL/LPL"/>
</dbReference>
<dbReference type="AlphaFoldDB" id="A0A097IE61"/>
<dbReference type="HOGENOM" id="CLU_051096_5_0_11"/>
<dbReference type="PANTHER" id="PTHR12835:SF5">
    <property type="entry name" value="BIOTIN--PROTEIN LIGASE"/>
    <property type="match status" value="1"/>
</dbReference>
<keyword evidence="2" id="KW-0092">Biotin</keyword>
<dbReference type="PROSITE" id="PS51733">
    <property type="entry name" value="BPL_LPL_CATALYTIC"/>
    <property type="match status" value="1"/>
</dbReference>
<dbReference type="Proteomes" id="UP000029914">
    <property type="component" value="Chromosome"/>
</dbReference>
<evidence type="ECO:0000259" key="4">
    <source>
        <dbReference type="PROSITE" id="PS51733"/>
    </source>
</evidence>
<evidence type="ECO:0000256" key="1">
    <source>
        <dbReference type="ARBA" id="ARBA00022598"/>
    </source>
</evidence>
<dbReference type="InterPro" id="IPR003142">
    <property type="entry name" value="BPL_C"/>
</dbReference>
<dbReference type="PANTHER" id="PTHR12835">
    <property type="entry name" value="BIOTIN PROTEIN LIGASE"/>
    <property type="match status" value="1"/>
</dbReference>
<proteinExistence type="predicted"/>
<evidence type="ECO:0000256" key="2">
    <source>
        <dbReference type="ARBA" id="ARBA00023267"/>
    </source>
</evidence>
<name>A0A097IE61_9CORY</name>
<protein>
    <recommendedName>
        <fullName evidence="3">biotin--[biotin carboxyl-carrier protein] ligase</fullName>
        <ecNumber evidence="3">6.3.4.15</ecNumber>
    </recommendedName>
</protein>
<feature type="domain" description="BPL/LPL catalytic" evidence="4">
    <location>
        <begin position="1"/>
        <end position="184"/>
    </location>
</feature>
<dbReference type="InterPro" id="IPR004143">
    <property type="entry name" value="BPL_LPL_catalytic"/>
</dbReference>
<gene>
    <name evidence="5" type="ORF">CDOO_03560</name>
</gene>
<dbReference type="InterPro" id="IPR004408">
    <property type="entry name" value="Biotin_CoA_COase_ligase"/>
</dbReference>
<keyword evidence="1 5" id="KW-0436">Ligase</keyword>
<dbReference type="eggNOG" id="COG0340">
    <property type="taxonomic scope" value="Bacteria"/>
</dbReference>
<accession>A0A097IE61</accession>
<sequence length="246" mass="26507">MKAMNIERLRENLPGYSAINYVDSTGSTNTDLLNSDAGHKSVLIAGEQTAGKGRLGRAWSSPKGAQFICSIALIVGERDVERLGTLSLAVGVALTDAIPTAELKWPNDVLIDGRKLVGILAEGTSLIDGQFRVVVGFGINVGLTREQLPVEHATSLLLEGLDTDLTELGERVLTGVEKRLSQWQDRDLQLMADYRRVSATIGKRVRLETPQGDVFGLVDDVADDGRVIVDGQAYSAGDVTHLRPES</sequence>
<evidence type="ECO:0000256" key="3">
    <source>
        <dbReference type="ARBA" id="ARBA00024227"/>
    </source>
</evidence>
<evidence type="ECO:0000313" key="6">
    <source>
        <dbReference type="Proteomes" id="UP000029914"/>
    </source>
</evidence>
<dbReference type="Gene3D" id="3.30.930.10">
    <property type="entry name" value="Bira Bifunctional Protein, Domain 2"/>
    <property type="match status" value="1"/>
</dbReference>
<dbReference type="NCBIfam" id="TIGR00121">
    <property type="entry name" value="birA_ligase"/>
    <property type="match status" value="1"/>
</dbReference>
<dbReference type="SUPFAM" id="SSF55681">
    <property type="entry name" value="Class II aaRS and biotin synthetases"/>
    <property type="match status" value="1"/>
</dbReference>
<reference evidence="5 6" key="1">
    <citation type="submission" date="2013-09" db="EMBL/GenBank/DDBJ databases">
        <title>Complete genome sequence of Corynebacterium doosanense CAU 212(T) (=DSM 45436(T)), isolated from activated sludge.</title>
        <authorList>
            <person name="Schaffert L."/>
            <person name="Albersmeier A."/>
            <person name="Kalinowski J."/>
            <person name="Ruckert C."/>
        </authorList>
    </citation>
    <scope>NUCLEOTIDE SEQUENCE [LARGE SCALE GENOMIC DNA]</scope>
    <source>
        <strain evidence="5 6">CAU 212</strain>
    </source>
</reference>
<keyword evidence="6" id="KW-1185">Reference proteome</keyword>
<dbReference type="CDD" id="cd16442">
    <property type="entry name" value="BPL"/>
    <property type="match status" value="1"/>
</dbReference>
<dbReference type="GO" id="GO:0004077">
    <property type="term" value="F:biotin--[biotin carboxyl-carrier protein] ligase activity"/>
    <property type="evidence" value="ECO:0007669"/>
    <property type="project" value="UniProtKB-EC"/>
</dbReference>
<dbReference type="STRING" id="558173.CDOO_03560"/>
<dbReference type="Gene3D" id="2.30.30.100">
    <property type="match status" value="1"/>
</dbReference>
<dbReference type="GO" id="GO:0005737">
    <property type="term" value="C:cytoplasm"/>
    <property type="evidence" value="ECO:0007669"/>
    <property type="project" value="TreeGrafter"/>
</dbReference>
<dbReference type="KEGG" id="cdo:CDOO_03560"/>
<dbReference type="EMBL" id="CP006764">
    <property type="protein sequence ID" value="AIT60428.1"/>
    <property type="molecule type" value="Genomic_DNA"/>
</dbReference>
<dbReference type="EC" id="6.3.4.15" evidence="3"/>
<organism evidence="5 6">
    <name type="scientific">Corynebacterium doosanense CAU 212 = DSM 45436</name>
    <dbReference type="NCBI Taxonomy" id="558173"/>
    <lineage>
        <taxon>Bacteria</taxon>
        <taxon>Bacillati</taxon>
        <taxon>Actinomycetota</taxon>
        <taxon>Actinomycetes</taxon>
        <taxon>Mycobacteriales</taxon>
        <taxon>Corynebacteriaceae</taxon>
        <taxon>Corynebacterium</taxon>
    </lineage>
</organism>